<dbReference type="GO" id="GO:0007154">
    <property type="term" value="P:cell communication"/>
    <property type="evidence" value="ECO:0007669"/>
    <property type="project" value="InterPro"/>
</dbReference>
<evidence type="ECO:0000313" key="7">
    <source>
        <dbReference type="EMBL" id="CAI8019644.1"/>
    </source>
</evidence>
<evidence type="ECO:0000259" key="6">
    <source>
        <dbReference type="Pfam" id="PF03160"/>
    </source>
</evidence>
<evidence type="ECO:0000256" key="4">
    <source>
        <dbReference type="ARBA" id="ARBA00023065"/>
    </source>
</evidence>
<keyword evidence="1" id="KW-0732">Signal</keyword>
<keyword evidence="5" id="KW-1133">Transmembrane helix</keyword>
<keyword evidence="5" id="KW-0472">Membrane</keyword>
<evidence type="ECO:0000256" key="3">
    <source>
        <dbReference type="ARBA" id="ARBA00022837"/>
    </source>
</evidence>
<reference evidence="7" key="1">
    <citation type="submission" date="2023-03" db="EMBL/GenBank/DDBJ databases">
        <authorList>
            <person name="Steffen K."/>
            <person name="Cardenas P."/>
        </authorList>
    </citation>
    <scope>NUCLEOTIDE SEQUENCE</scope>
</reference>
<dbReference type="InterPro" id="IPR003644">
    <property type="entry name" value="Calx_beta"/>
</dbReference>
<accession>A0AA35WGG9</accession>
<dbReference type="Proteomes" id="UP001174909">
    <property type="component" value="Unassembled WGS sequence"/>
</dbReference>
<dbReference type="Gene3D" id="2.60.40.2030">
    <property type="match status" value="4"/>
</dbReference>
<organism evidence="7 8">
    <name type="scientific">Geodia barretti</name>
    <name type="common">Barrett's horny sponge</name>
    <dbReference type="NCBI Taxonomy" id="519541"/>
    <lineage>
        <taxon>Eukaryota</taxon>
        <taxon>Metazoa</taxon>
        <taxon>Porifera</taxon>
        <taxon>Demospongiae</taxon>
        <taxon>Heteroscleromorpha</taxon>
        <taxon>Tetractinellida</taxon>
        <taxon>Astrophorina</taxon>
        <taxon>Geodiidae</taxon>
        <taxon>Geodia</taxon>
    </lineage>
</organism>
<protein>
    <recommendedName>
        <fullName evidence="6">Calx-beta domain-containing protein</fullName>
    </recommendedName>
</protein>
<keyword evidence="8" id="KW-1185">Reference proteome</keyword>
<dbReference type="Pfam" id="PF03160">
    <property type="entry name" value="Calx-beta"/>
    <property type="match status" value="7"/>
</dbReference>
<feature type="domain" description="Calx-beta" evidence="6">
    <location>
        <begin position="1029"/>
        <end position="1124"/>
    </location>
</feature>
<dbReference type="EMBL" id="CASHTH010001767">
    <property type="protein sequence ID" value="CAI8019644.1"/>
    <property type="molecule type" value="Genomic_DNA"/>
</dbReference>
<dbReference type="InterPro" id="IPR038081">
    <property type="entry name" value="CalX-like_sf"/>
</dbReference>
<dbReference type="PANTHER" id="PTHR11878">
    <property type="entry name" value="SODIUM/CALCIUM EXCHANGER"/>
    <property type="match status" value="1"/>
</dbReference>
<feature type="domain" description="Calx-beta" evidence="6">
    <location>
        <begin position="803"/>
        <end position="889"/>
    </location>
</feature>
<dbReference type="PANTHER" id="PTHR11878:SF65">
    <property type="entry name" value="NA_CA-EXCHANGE PROTEIN, ISOFORM G"/>
    <property type="match status" value="1"/>
</dbReference>
<feature type="transmembrane region" description="Helical" evidence="5">
    <location>
        <begin position="599"/>
        <end position="624"/>
    </location>
</feature>
<feature type="domain" description="Calx-beta" evidence="6">
    <location>
        <begin position="738"/>
        <end position="767"/>
    </location>
</feature>
<keyword evidence="4" id="KW-0406">Ion transport</keyword>
<keyword evidence="4" id="KW-0813">Transport</keyword>
<comment type="caution">
    <text evidence="7">The sequence shown here is derived from an EMBL/GenBank/DDBJ whole genome shotgun (WGS) entry which is preliminary data.</text>
</comment>
<feature type="domain" description="Calx-beta" evidence="6">
    <location>
        <begin position="641"/>
        <end position="671"/>
    </location>
</feature>
<dbReference type="GO" id="GO:0016020">
    <property type="term" value="C:membrane"/>
    <property type="evidence" value="ECO:0007669"/>
    <property type="project" value="InterPro"/>
</dbReference>
<dbReference type="InterPro" id="IPR051171">
    <property type="entry name" value="CaCA"/>
</dbReference>
<dbReference type="AlphaFoldDB" id="A0AA35WGG9"/>
<sequence>MSVEFFNSFSIRLPAAFTVEITQADIPGLEGSQLQVTVRLEGQTFGEVDVELQLLTLSEFQSRPEAPQGYTLSKDLAESNDFSYDGDLQHTFLAVSAVRQVVDFDIDIVDDSINEKEEQFIALVGVNRVANAEEDFYYPEDSERLFATVTIGIDPDNPDKTSLMITAPSATVSEGTTGWYLSLKIIAYPPEYDIEVRVDAGGTSTNPAMAGVDYNLPETSVTLTPGTLEYSVSVEIVNDGVPEPISESLLVTFSVVEETVVFNPNAFVTIAIEDNDRLSMGFSSSQLEIREGESAVARFFIMSPPTIDVSLGGSLAHAGGQRTTADGTEIPSPQSFSLSQTNRGYEFTITIPPNDIITAKEREFTLTVQDIESTSNLYDVSPMYLRVTIKDNDTNIDIGIRDVSPDQRRRVREGESFTFTVGFLDDRVELDDDFVLGYSLKLSSNNGADVATNFVTTEVSDGVLTNAMRSRDILIETKSNEEVEEESREFLINMELITDFHPPSLVKFRAGSEFMEVTIEDDDIRRTTEFNTSTTVDSKITFLTVPYKQNGEDYSNANITVVVCAVNSVGETCSEEVYHKGIERGGTSREGGRGVSGGGVAAIVIVLLLLLCIGIFLLLLLFFLCRLYCWKSYYPPIRALRVSFTESDSSVSESDGSATVKVTKSGLSRGDVLCTLIPLSLDEARVQFGYDRTGSSDDPAEIADLWYMIDQYYHVPHLQTWTSVQLWWSTSLNLGETTIDETLGIKVVDDAVYELEELLVVRLNVSVSDPQDEAELEIGTQYLELRILADSRDEPILREESKALAEGDGLVEDFFVVTKVTESELPISFAIKVLGETAQIGVDYELELREYTIYPNQSNVTIPLTVLDDDIAEETESFTLILLLPQTRATLINIRDNDIVIVKVGNSSEIDIEEGESATLCAEIVSPAEVDREANTLGALMGGSATAGTDFVAGFLAYELNGDSRRVCQVVQTVEDEIPEPNEFFSTSLFHFDNDPLVRVEPSTITFNVTDDDVPELEVTLPGNDQTALSVVEGENLTINVSVPAPNLIDVQISVTVSPDTAEKDADFVISVGIFTLSPGTSFLELPLSIPDDLFVENDEHWTLIISHSTTPPHVVPVTIIDNDPVTVGFVNDSRVTVGEVRR</sequence>
<dbReference type="SUPFAM" id="SSF141072">
    <property type="entry name" value="CalX-like"/>
    <property type="match status" value="4"/>
</dbReference>
<evidence type="ECO:0000256" key="5">
    <source>
        <dbReference type="SAM" id="Phobius"/>
    </source>
</evidence>
<evidence type="ECO:0000256" key="1">
    <source>
        <dbReference type="ARBA" id="ARBA00022729"/>
    </source>
</evidence>
<feature type="domain" description="Calx-beta" evidence="6">
    <location>
        <begin position="897"/>
        <end position="1013"/>
    </location>
</feature>
<name>A0AA35WGG9_GEOBA</name>
<keyword evidence="2" id="KW-0677">Repeat</keyword>
<keyword evidence="5" id="KW-0812">Transmembrane</keyword>
<feature type="domain" description="Calx-beta" evidence="6">
    <location>
        <begin position="157"/>
        <end position="274"/>
    </location>
</feature>
<dbReference type="GO" id="GO:0030001">
    <property type="term" value="P:metal ion transport"/>
    <property type="evidence" value="ECO:0007669"/>
    <property type="project" value="TreeGrafter"/>
</dbReference>
<proteinExistence type="predicted"/>
<evidence type="ECO:0000256" key="2">
    <source>
        <dbReference type="ARBA" id="ARBA00022737"/>
    </source>
</evidence>
<keyword evidence="3" id="KW-0106">Calcium</keyword>
<feature type="domain" description="Calx-beta" evidence="6">
    <location>
        <begin position="103"/>
        <end position="132"/>
    </location>
</feature>
<gene>
    <name evidence="7" type="ORF">GBAR_LOCUS11796</name>
</gene>
<evidence type="ECO:0000313" key="8">
    <source>
        <dbReference type="Proteomes" id="UP001174909"/>
    </source>
</evidence>